<dbReference type="PANTHER" id="PTHR43626">
    <property type="entry name" value="ACYL-COA N-ACYLTRANSFERASE"/>
    <property type="match status" value="1"/>
</dbReference>
<dbReference type="CDD" id="cd04301">
    <property type="entry name" value="NAT_SF"/>
    <property type="match status" value="1"/>
</dbReference>
<evidence type="ECO:0000256" key="1">
    <source>
        <dbReference type="ARBA" id="ARBA00022679"/>
    </source>
</evidence>
<reference evidence="4" key="2">
    <citation type="submission" date="2022-03" db="EMBL/GenBank/DDBJ databases">
        <title>Draft title - Genomic analysis of global carrot germplasm unveils the trajectory of domestication and the origin of high carotenoid orange carrot.</title>
        <authorList>
            <person name="Iorizzo M."/>
            <person name="Ellison S."/>
            <person name="Senalik D."/>
            <person name="Macko-Podgorni A."/>
            <person name="Grzebelus D."/>
            <person name="Bostan H."/>
            <person name="Rolling W."/>
            <person name="Curaba J."/>
            <person name="Simon P."/>
        </authorList>
    </citation>
    <scope>NUCLEOTIDE SEQUENCE</scope>
    <source>
        <tissue evidence="4">Leaf</tissue>
    </source>
</reference>
<dbReference type="GO" id="GO:0008080">
    <property type="term" value="F:N-acetyltransferase activity"/>
    <property type="evidence" value="ECO:0007669"/>
    <property type="project" value="InterPro"/>
</dbReference>
<keyword evidence="1" id="KW-0808">Transferase</keyword>
<dbReference type="Pfam" id="PF00583">
    <property type="entry name" value="Acetyltransf_1"/>
    <property type="match status" value="1"/>
</dbReference>
<protein>
    <recommendedName>
        <fullName evidence="3">N-acetyltransferase domain-containing protein</fullName>
    </recommendedName>
</protein>
<evidence type="ECO:0000259" key="3">
    <source>
        <dbReference type="PROSITE" id="PS51186"/>
    </source>
</evidence>
<dbReference type="SUPFAM" id="SSF55729">
    <property type="entry name" value="Acyl-CoA N-acyltransferases (Nat)"/>
    <property type="match status" value="1"/>
</dbReference>
<dbReference type="PANTHER" id="PTHR43626:SF4">
    <property type="entry name" value="GCN5-RELATED N-ACETYLTRANSFERASE 2, CHLOROPLASTIC"/>
    <property type="match status" value="1"/>
</dbReference>
<dbReference type="InterPro" id="IPR045039">
    <property type="entry name" value="NSI-like"/>
</dbReference>
<keyword evidence="5" id="KW-1185">Reference proteome</keyword>
<evidence type="ECO:0000313" key="4">
    <source>
        <dbReference type="EMBL" id="WOH08048.1"/>
    </source>
</evidence>
<sequence length="234" mass="26205">MKTHTQATQIILSCTPSLAFIQILKPDIRSRKLKISQLKAGFWESIRSGIMKNNTTQVIESSTDVEEDEEPLPEEFVLVEKTRSDGVIEQIIFSSGGDVDVYDLQALCDKVGWPRRPLTKLAAALKNSYMVAALHSTTISAEKEGDDNRKLIGLARATSDHAFNATIWDVLVDPEYQGQGLGKALIEKIIRALLQRDIGNITLFADSQVVEFYQNLGFEPDPEGIKGMFWYPRF</sequence>
<keyword evidence="2" id="KW-0012">Acyltransferase</keyword>
<dbReference type="InterPro" id="IPR016181">
    <property type="entry name" value="Acyl_CoA_acyltransferase"/>
</dbReference>
<dbReference type="InterPro" id="IPR000182">
    <property type="entry name" value="GNAT_dom"/>
</dbReference>
<dbReference type="Gene3D" id="3.40.630.30">
    <property type="match status" value="1"/>
</dbReference>
<organism evidence="4 5">
    <name type="scientific">Daucus carota subsp. sativus</name>
    <name type="common">Carrot</name>
    <dbReference type="NCBI Taxonomy" id="79200"/>
    <lineage>
        <taxon>Eukaryota</taxon>
        <taxon>Viridiplantae</taxon>
        <taxon>Streptophyta</taxon>
        <taxon>Embryophyta</taxon>
        <taxon>Tracheophyta</taxon>
        <taxon>Spermatophyta</taxon>
        <taxon>Magnoliopsida</taxon>
        <taxon>eudicotyledons</taxon>
        <taxon>Gunneridae</taxon>
        <taxon>Pentapetalae</taxon>
        <taxon>asterids</taxon>
        <taxon>campanulids</taxon>
        <taxon>Apiales</taxon>
        <taxon>Apiaceae</taxon>
        <taxon>Apioideae</taxon>
        <taxon>Scandiceae</taxon>
        <taxon>Daucinae</taxon>
        <taxon>Daucus</taxon>
        <taxon>Daucus sect. Daucus</taxon>
    </lineage>
</organism>
<dbReference type="Proteomes" id="UP000077755">
    <property type="component" value="Chromosome 7"/>
</dbReference>
<dbReference type="FunFam" id="3.40.630.30:FF:000059">
    <property type="entry name" value="Putative acetyltransferase NSI"/>
    <property type="match status" value="1"/>
</dbReference>
<dbReference type="PROSITE" id="PS51186">
    <property type="entry name" value="GNAT"/>
    <property type="match status" value="1"/>
</dbReference>
<accession>A0AAF1B806</accession>
<reference evidence="4" key="1">
    <citation type="journal article" date="2016" name="Nat. Genet.">
        <title>A high-quality carrot genome assembly provides new insights into carotenoid accumulation and asterid genome evolution.</title>
        <authorList>
            <person name="Iorizzo M."/>
            <person name="Ellison S."/>
            <person name="Senalik D."/>
            <person name="Zeng P."/>
            <person name="Satapoomin P."/>
            <person name="Huang J."/>
            <person name="Bowman M."/>
            <person name="Iovene M."/>
            <person name="Sanseverino W."/>
            <person name="Cavagnaro P."/>
            <person name="Yildiz M."/>
            <person name="Macko-Podgorni A."/>
            <person name="Moranska E."/>
            <person name="Grzebelus E."/>
            <person name="Grzebelus D."/>
            <person name="Ashrafi H."/>
            <person name="Zheng Z."/>
            <person name="Cheng S."/>
            <person name="Spooner D."/>
            <person name="Van Deynze A."/>
            <person name="Simon P."/>
        </authorList>
    </citation>
    <scope>NUCLEOTIDE SEQUENCE</scope>
    <source>
        <tissue evidence="4">Leaf</tissue>
    </source>
</reference>
<dbReference type="AlphaFoldDB" id="A0AAF1B806"/>
<gene>
    <name evidence="4" type="ORF">DCAR_0727484</name>
</gene>
<evidence type="ECO:0000313" key="5">
    <source>
        <dbReference type="Proteomes" id="UP000077755"/>
    </source>
</evidence>
<feature type="domain" description="N-acetyltransferase" evidence="3">
    <location>
        <begin position="91"/>
        <end position="234"/>
    </location>
</feature>
<proteinExistence type="predicted"/>
<dbReference type="EMBL" id="CP093349">
    <property type="protein sequence ID" value="WOH08048.1"/>
    <property type="molecule type" value="Genomic_DNA"/>
</dbReference>
<name>A0AAF1B806_DAUCS</name>
<dbReference type="GO" id="GO:0005737">
    <property type="term" value="C:cytoplasm"/>
    <property type="evidence" value="ECO:0007669"/>
    <property type="project" value="UniProtKB-ARBA"/>
</dbReference>
<evidence type="ECO:0000256" key="2">
    <source>
        <dbReference type="ARBA" id="ARBA00023315"/>
    </source>
</evidence>